<feature type="region of interest" description="Disordered" evidence="1">
    <location>
        <begin position="15"/>
        <end position="50"/>
    </location>
</feature>
<reference evidence="2 3" key="1">
    <citation type="submission" date="2011-08" db="EMBL/GenBank/DDBJ databases">
        <authorList>
            <person name="Lin Y."/>
            <person name="Hao X."/>
            <person name="Johnstone L."/>
            <person name="Miller S.J."/>
            <person name="Wei G."/>
            <person name="Rensing C."/>
        </authorList>
    </citation>
    <scope>NUCLEOTIDE SEQUENCE [LARGE SCALE GENOMIC DNA]</scope>
    <source>
        <strain evidence="2 3">K42</strain>
    </source>
</reference>
<dbReference type="Proteomes" id="UP000004217">
    <property type="component" value="Unassembled WGS sequence"/>
</dbReference>
<gene>
    <name evidence="2" type="ORF">SZN_24343</name>
</gene>
<dbReference type="AlphaFoldDB" id="G2GH84"/>
<name>G2GH84_9ACTN</name>
<proteinExistence type="predicted"/>
<sequence length="224" mass="22280">MQAAVLAGVLTGCSGTAQEEPRAASGTSVSASASGGAEDGASAGGGTAARSGGTIGADGSACELPVSFDVAEGWKPQAVDAAEAASKGSGDEVTQEIVDSLVRQGPVTAACEVDAKPAGNIGYLRVWTGARGGGDARAVLEAFVTAETGARKATYTPFTAGGLAGAEVKYLVRSELLDETKEASAVAVTTGRGPVVIHLGGLDTEEHRAMLPAYELAKRTLRAT</sequence>
<organism evidence="2 3">
    <name type="scientific">Streptomyces zinciresistens K42</name>
    <dbReference type="NCBI Taxonomy" id="700597"/>
    <lineage>
        <taxon>Bacteria</taxon>
        <taxon>Bacillati</taxon>
        <taxon>Actinomycetota</taxon>
        <taxon>Actinomycetes</taxon>
        <taxon>Kitasatosporales</taxon>
        <taxon>Streptomycetaceae</taxon>
        <taxon>Streptomyces</taxon>
    </lineage>
</organism>
<feature type="compositionally biased region" description="Low complexity" evidence="1">
    <location>
        <begin position="23"/>
        <end position="41"/>
    </location>
</feature>
<dbReference type="Pfam" id="PF18966">
    <property type="entry name" value="Lipoprotein_23"/>
    <property type="match status" value="1"/>
</dbReference>
<accession>G2GH84</accession>
<dbReference type="EMBL" id="AGBF01000106">
    <property type="protein sequence ID" value="EGX57136.1"/>
    <property type="molecule type" value="Genomic_DNA"/>
</dbReference>
<keyword evidence="2" id="KW-0449">Lipoprotein</keyword>
<comment type="caution">
    <text evidence="2">The sequence shown here is derived from an EMBL/GenBank/DDBJ whole genome shotgun (WGS) entry which is preliminary data.</text>
</comment>
<evidence type="ECO:0000313" key="3">
    <source>
        <dbReference type="Proteomes" id="UP000004217"/>
    </source>
</evidence>
<dbReference type="PATRIC" id="fig|700597.3.peg.4783"/>
<evidence type="ECO:0000256" key="1">
    <source>
        <dbReference type="SAM" id="MobiDB-lite"/>
    </source>
</evidence>
<evidence type="ECO:0000313" key="2">
    <source>
        <dbReference type="EMBL" id="EGX57136.1"/>
    </source>
</evidence>
<protein>
    <submittedName>
        <fullName evidence="2">Lipoprotein</fullName>
    </submittedName>
</protein>
<keyword evidence="3" id="KW-1185">Reference proteome</keyword>
<dbReference type="InterPro" id="IPR044058">
    <property type="entry name" value="Lipoprotein_23"/>
</dbReference>